<sequence length="241" mass="26805">MIGISNKKQTNTANTPVVFNMANFLVSSVHDMKNSVSMLICGLDKVLTSAEAAELSTHAELVQMNHEAKRINNRLIQLLTLYKLGQKIYPFDPQSVCLDDFLRMTVAQYAQLLKFRQIHLEIRVDPGLYWYFDEDLISGVIGNALNNAMRHTNDHILISAEEHDGQLMLRVEDDGDGYPPELLEGNGNVMQSVDFHGGNTGLGLYFSAMVARMHRNQGVQGDLCLENGGSLQGACFVLHLP</sequence>
<dbReference type="InterPro" id="IPR005467">
    <property type="entry name" value="His_kinase_dom"/>
</dbReference>
<keyword evidence="3" id="KW-0597">Phosphoprotein</keyword>
<dbReference type="SMART" id="SM00387">
    <property type="entry name" value="HATPase_c"/>
    <property type="match status" value="1"/>
</dbReference>
<dbReference type="PRINTS" id="PR00344">
    <property type="entry name" value="BCTRLSENSOR"/>
</dbReference>
<dbReference type="SUPFAM" id="SSF55874">
    <property type="entry name" value="ATPase domain of HSP90 chaperone/DNA topoisomerase II/histidine kinase"/>
    <property type="match status" value="1"/>
</dbReference>
<dbReference type="EMBL" id="FODO01000004">
    <property type="protein sequence ID" value="SEO08484.1"/>
    <property type="molecule type" value="Genomic_DNA"/>
</dbReference>
<organism evidence="5 6">
    <name type="scientific">Nitrosomonas oligotropha</name>
    <dbReference type="NCBI Taxonomy" id="42354"/>
    <lineage>
        <taxon>Bacteria</taxon>
        <taxon>Pseudomonadati</taxon>
        <taxon>Pseudomonadota</taxon>
        <taxon>Betaproteobacteria</taxon>
        <taxon>Nitrosomonadales</taxon>
        <taxon>Nitrosomonadaceae</taxon>
        <taxon>Nitrosomonas</taxon>
    </lineage>
</organism>
<dbReference type="InterPro" id="IPR003594">
    <property type="entry name" value="HATPase_dom"/>
</dbReference>
<dbReference type="Proteomes" id="UP000198814">
    <property type="component" value="Unassembled WGS sequence"/>
</dbReference>
<dbReference type="OrthoDB" id="9122109at2"/>
<reference evidence="6" key="1">
    <citation type="submission" date="2016-10" db="EMBL/GenBank/DDBJ databases">
        <authorList>
            <person name="Varghese N."/>
            <person name="Submissions S."/>
        </authorList>
    </citation>
    <scope>NUCLEOTIDE SEQUENCE [LARGE SCALE GENOMIC DNA]</scope>
    <source>
        <strain evidence="6">Nm76</strain>
    </source>
</reference>
<comment type="catalytic activity">
    <reaction evidence="1">
        <text>ATP + protein L-histidine = ADP + protein N-phospho-L-histidine.</text>
        <dbReference type="EC" id="2.7.13.3"/>
    </reaction>
</comment>
<keyword evidence="5" id="KW-0418">Kinase</keyword>
<dbReference type="AlphaFoldDB" id="A0A1H8LTN7"/>
<dbReference type="EC" id="2.7.13.3" evidence="2"/>
<dbReference type="Gene3D" id="3.30.565.10">
    <property type="entry name" value="Histidine kinase-like ATPase, C-terminal domain"/>
    <property type="match status" value="1"/>
</dbReference>
<name>A0A1H8LTN7_9PROT</name>
<evidence type="ECO:0000256" key="2">
    <source>
        <dbReference type="ARBA" id="ARBA00012438"/>
    </source>
</evidence>
<dbReference type="InterPro" id="IPR036890">
    <property type="entry name" value="HATPase_C_sf"/>
</dbReference>
<dbReference type="PANTHER" id="PTHR43547">
    <property type="entry name" value="TWO-COMPONENT HISTIDINE KINASE"/>
    <property type="match status" value="1"/>
</dbReference>
<protein>
    <recommendedName>
        <fullName evidence="2">histidine kinase</fullName>
        <ecNumber evidence="2">2.7.13.3</ecNumber>
    </recommendedName>
</protein>
<accession>A0A1H8LTN7</accession>
<evidence type="ECO:0000259" key="4">
    <source>
        <dbReference type="PROSITE" id="PS50109"/>
    </source>
</evidence>
<evidence type="ECO:0000256" key="1">
    <source>
        <dbReference type="ARBA" id="ARBA00000085"/>
    </source>
</evidence>
<keyword evidence="6" id="KW-1185">Reference proteome</keyword>
<evidence type="ECO:0000313" key="5">
    <source>
        <dbReference type="EMBL" id="SEO08484.1"/>
    </source>
</evidence>
<dbReference type="RefSeq" id="WP_090316478.1">
    <property type="nucleotide sequence ID" value="NZ_FNOE01000004.1"/>
</dbReference>
<dbReference type="STRING" id="42354.SAMN05216333_10456"/>
<evidence type="ECO:0000313" key="6">
    <source>
        <dbReference type="Proteomes" id="UP000198814"/>
    </source>
</evidence>
<dbReference type="PROSITE" id="PS50109">
    <property type="entry name" value="HIS_KIN"/>
    <property type="match status" value="1"/>
</dbReference>
<gene>
    <name evidence="5" type="ORF">SAMN05216333_10456</name>
</gene>
<proteinExistence type="predicted"/>
<keyword evidence="5" id="KW-0808">Transferase</keyword>
<feature type="domain" description="Histidine kinase" evidence="4">
    <location>
        <begin position="27"/>
        <end position="241"/>
    </location>
</feature>
<dbReference type="PANTHER" id="PTHR43547:SF2">
    <property type="entry name" value="HYBRID SIGNAL TRANSDUCTION HISTIDINE KINASE C"/>
    <property type="match status" value="1"/>
</dbReference>
<evidence type="ECO:0000256" key="3">
    <source>
        <dbReference type="ARBA" id="ARBA00022553"/>
    </source>
</evidence>
<dbReference type="GO" id="GO:0000155">
    <property type="term" value="F:phosphorelay sensor kinase activity"/>
    <property type="evidence" value="ECO:0007669"/>
    <property type="project" value="TreeGrafter"/>
</dbReference>
<dbReference type="InterPro" id="IPR004358">
    <property type="entry name" value="Sig_transdc_His_kin-like_C"/>
</dbReference>
<dbReference type="Pfam" id="PF02518">
    <property type="entry name" value="HATPase_c"/>
    <property type="match status" value="1"/>
</dbReference>